<evidence type="ECO:0000313" key="3">
    <source>
        <dbReference type="Proteomes" id="UP000264492"/>
    </source>
</evidence>
<accession>A0A371K6V3</accession>
<dbReference type="OrthoDB" id="9803673at2"/>
<keyword evidence="1" id="KW-1133">Transmembrane helix</keyword>
<dbReference type="AlphaFoldDB" id="A0A371K6V3"/>
<comment type="caution">
    <text evidence="2">The sequence shown here is derived from an EMBL/GenBank/DDBJ whole genome shotgun (WGS) entry which is preliminary data.</text>
</comment>
<name>A0A371K6V3_9GAMM</name>
<evidence type="ECO:0000313" key="2">
    <source>
        <dbReference type="EMBL" id="RDZ29635.1"/>
    </source>
</evidence>
<proteinExistence type="predicted"/>
<protein>
    <submittedName>
        <fullName evidence="2">Uncharacterized protein</fullName>
    </submittedName>
</protein>
<keyword evidence="3" id="KW-1185">Reference proteome</keyword>
<organism evidence="2 3">
    <name type="scientific">Lysobacter silvisoli</name>
    <dbReference type="NCBI Taxonomy" id="2293254"/>
    <lineage>
        <taxon>Bacteria</taxon>
        <taxon>Pseudomonadati</taxon>
        <taxon>Pseudomonadota</taxon>
        <taxon>Gammaproteobacteria</taxon>
        <taxon>Lysobacterales</taxon>
        <taxon>Lysobacteraceae</taxon>
        <taxon>Lysobacter</taxon>
    </lineage>
</organism>
<feature type="transmembrane region" description="Helical" evidence="1">
    <location>
        <begin position="59"/>
        <end position="80"/>
    </location>
</feature>
<keyword evidence="1" id="KW-0472">Membrane</keyword>
<feature type="transmembrane region" description="Helical" evidence="1">
    <location>
        <begin position="100"/>
        <end position="118"/>
    </location>
</feature>
<reference evidence="2 3" key="1">
    <citation type="submission" date="2018-08" db="EMBL/GenBank/DDBJ databases">
        <title>Lysobacter sp. zong2l5, whole genome shotgun sequence.</title>
        <authorList>
            <person name="Zhang X."/>
            <person name="Feng G."/>
            <person name="Zhu H."/>
        </authorList>
    </citation>
    <scope>NUCLEOTIDE SEQUENCE [LARGE SCALE GENOMIC DNA]</scope>
    <source>
        <strain evidence="3">zong2l5</strain>
    </source>
</reference>
<gene>
    <name evidence="2" type="ORF">DX914_00840</name>
</gene>
<feature type="transmembrane region" description="Helical" evidence="1">
    <location>
        <begin position="25"/>
        <end position="47"/>
    </location>
</feature>
<dbReference type="EMBL" id="QTSU01000001">
    <property type="protein sequence ID" value="RDZ29635.1"/>
    <property type="molecule type" value="Genomic_DNA"/>
</dbReference>
<sequence>MVLGLAITTLLKGMARFVQHPGRERIYWVHLGWAISVFVLLAHFWWWEFRLIHLHPWSFTAYAFLIAYVVVLFLLCTLLFPDDIGDYRGWQDYFLSRRQWFFGIMALSFLIDFIDTAIKGREYFDSMGAEYPVRNAVYVVLCLVAMRTRSEWFHRGFVVFGLAYELSWIYRLYDFVE</sequence>
<dbReference type="Proteomes" id="UP000264492">
    <property type="component" value="Unassembled WGS sequence"/>
</dbReference>
<keyword evidence="1" id="KW-0812">Transmembrane</keyword>
<evidence type="ECO:0000256" key="1">
    <source>
        <dbReference type="SAM" id="Phobius"/>
    </source>
</evidence>